<comment type="caution">
    <text evidence="3">The sequence shown here is derived from an EMBL/GenBank/DDBJ whole genome shotgun (WGS) entry which is preliminary data.</text>
</comment>
<dbReference type="Gene3D" id="1.25.40.10">
    <property type="entry name" value="Tetratricopeptide repeat domain"/>
    <property type="match status" value="1"/>
</dbReference>
<protein>
    <submittedName>
        <fullName evidence="3">Tetratricopeptide repeat protein</fullName>
    </submittedName>
</protein>
<reference evidence="3 4" key="1">
    <citation type="submission" date="2019-04" db="EMBL/GenBank/DDBJ databases">
        <title>Draft genome sequences for three unisolated Alnus-infective Frankia Sp+ strains, AgTrS, AiOr and AvVan, the first sequenced Frankia strains able to sporulate in-planta.</title>
        <authorList>
            <person name="Bethencourt L."/>
            <person name="Vautrin F."/>
            <person name="Taib N."/>
            <person name="Dubost A."/>
            <person name="Castro-Garcia L."/>
            <person name="Imbaud O."/>
            <person name="Abrouk D."/>
            <person name="Fournier P."/>
            <person name="Briolay J."/>
            <person name="Nguyen A."/>
            <person name="Normand P."/>
            <person name="Fernandez M.P."/>
            <person name="Brochier-Armanet C."/>
            <person name="Herrera-Belaroussi A."/>
        </authorList>
    </citation>
    <scope>NUCLEOTIDE SEQUENCE [LARGE SCALE GENOMIC DNA]</scope>
    <source>
        <strain evidence="3 4">AvVan</strain>
    </source>
</reference>
<gene>
    <name evidence="3" type="ORF">E7Y31_15180</name>
</gene>
<dbReference type="Proteomes" id="UP000305282">
    <property type="component" value="Unassembled WGS sequence"/>
</dbReference>
<evidence type="ECO:0000313" key="4">
    <source>
        <dbReference type="Proteomes" id="UP000305282"/>
    </source>
</evidence>
<name>A0A4S5EHY2_9ACTN</name>
<dbReference type="SUPFAM" id="SSF48452">
    <property type="entry name" value="TPR-like"/>
    <property type="match status" value="1"/>
</dbReference>
<evidence type="ECO:0000256" key="2">
    <source>
        <dbReference type="ARBA" id="ARBA00022803"/>
    </source>
</evidence>
<sequence>MLTDGHVADRPGTTIANLWHLSLTRLRAHNPAAVALLDLCALCALCAPEPIPLTFLTSDPRHLRVKTLRAAAQDPRAWNNTVGTLIGYGLARRDATGITLHRLTAAAIRTTMTTKTTATALLHLLRAALPGDLDGHPERWPPWRTLLPHLRAVLDNQPDTALNTKKIRQEVAWLCNRTGAYLDLHGRPDTALPYFHRALTLDTHDLGPDHPDTLTSRNNLALAYQLAGRLDQAISLHEQTLTDMLRILGPDHPDTLTSRNNLAAARVARDHNQAAQPDDNGADAQRA</sequence>
<proteinExistence type="predicted"/>
<dbReference type="EMBL" id="SSXH01000395">
    <property type="protein sequence ID" value="THJ71594.1"/>
    <property type="molecule type" value="Genomic_DNA"/>
</dbReference>
<dbReference type="PANTHER" id="PTHR45641">
    <property type="entry name" value="TETRATRICOPEPTIDE REPEAT PROTEIN (AFU_ORTHOLOGUE AFUA_6G03870)"/>
    <property type="match status" value="1"/>
</dbReference>
<keyword evidence="1" id="KW-0677">Repeat</keyword>
<dbReference type="RefSeq" id="WP_136448697.1">
    <property type="nucleotide sequence ID" value="NZ_SSXH01000395.1"/>
</dbReference>
<keyword evidence="4" id="KW-1185">Reference proteome</keyword>
<organism evidence="3 4">
    <name type="scientific">Candidatus Frankia alpina</name>
    <dbReference type="NCBI Taxonomy" id="2699483"/>
    <lineage>
        <taxon>Bacteria</taxon>
        <taxon>Bacillati</taxon>
        <taxon>Actinomycetota</taxon>
        <taxon>Actinomycetes</taxon>
        <taxon>Frankiales</taxon>
        <taxon>Frankiaceae</taxon>
        <taxon>Frankia</taxon>
    </lineage>
</organism>
<keyword evidence="2" id="KW-0802">TPR repeat</keyword>
<evidence type="ECO:0000313" key="3">
    <source>
        <dbReference type="EMBL" id="THJ71594.1"/>
    </source>
</evidence>
<dbReference type="Pfam" id="PF13424">
    <property type="entry name" value="TPR_12"/>
    <property type="match status" value="1"/>
</dbReference>
<evidence type="ECO:0000256" key="1">
    <source>
        <dbReference type="ARBA" id="ARBA00022737"/>
    </source>
</evidence>
<dbReference type="OrthoDB" id="3884841at2"/>
<accession>A0A4S5EHY2</accession>
<dbReference type="AlphaFoldDB" id="A0A4S5EHY2"/>
<dbReference type="InterPro" id="IPR011990">
    <property type="entry name" value="TPR-like_helical_dom_sf"/>
</dbReference>